<evidence type="ECO:0008006" key="3">
    <source>
        <dbReference type="Google" id="ProtNLM"/>
    </source>
</evidence>
<accession>A0A2W5SZH2</accession>
<gene>
    <name evidence="1" type="ORF">DI536_28320</name>
</gene>
<reference evidence="1 2" key="1">
    <citation type="submission" date="2017-08" db="EMBL/GenBank/DDBJ databases">
        <title>Infants hospitalized years apart are colonized by the same room-sourced microbial strains.</title>
        <authorList>
            <person name="Brooks B."/>
            <person name="Olm M.R."/>
            <person name="Firek B.A."/>
            <person name="Baker R."/>
            <person name="Thomas B.C."/>
            <person name="Morowitz M.J."/>
            <person name="Banfield J.F."/>
        </authorList>
    </citation>
    <scope>NUCLEOTIDE SEQUENCE [LARGE SCALE GENOMIC DNA]</scope>
    <source>
        <strain evidence="1">S2_003_000_R2_14</strain>
    </source>
</reference>
<evidence type="ECO:0000313" key="2">
    <source>
        <dbReference type="Proteomes" id="UP000249061"/>
    </source>
</evidence>
<dbReference type="EMBL" id="QFQP01000033">
    <property type="protein sequence ID" value="PZR07167.1"/>
    <property type="molecule type" value="Genomic_DNA"/>
</dbReference>
<dbReference type="Proteomes" id="UP000249061">
    <property type="component" value="Unassembled WGS sequence"/>
</dbReference>
<sequence>MRFTAVMLSLFVLSGCRCGRVTEGTCDGAWGTATVKGAELDKSSRVVIERKKTCEDLDVVRYELSWGNGAFATRFSLKGGAPTVLAAKDYRLPSSEFMSFDTTPEKSPEGTVTLGLRGMEGDRTGKLVLKNGGQEMSCSFAVSYETEGTLLSCDPADGGDGG</sequence>
<dbReference type="AlphaFoldDB" id="A0A2W5SZH2"/>
<protein>
    <recommendedName>
        <fullName evidence="3">Lipoprotein</fullName>
    </recommendedName>
</protein>
<dbReference type="PROSITE" id="PS51257">
    <property type="entry name" value="PROKAR_LIPOPROTEIN"/>
    <property type="match status" value="1"/>
</dbReference>
<organism evidence="1 2">
    <name type="scientific">Archangium gephyra</name>
    <dbReference type="NCBI Taxonomy" id="48"/>
    <lineage>
        <taxon>Bacteria</taxon>
        <taxon>Pseudomonadati</taxon>
        <taxon>Myxococcota</taxon>
        <taxon>Myxococcia</taxon>
        <taxon>Myxococcales</taxon>
        <taxon>Cystobacterineae</taxon>
        <taxon>Archangiaceae</taxon>
        <taxon>Archangium</taxon>
    </lineage>
</organism>
<comment type="caution">
    <text evidence="1">The sequence shown here is derived from an EMBL/GenBank/DDBJ whole genome shotgun (WGS) entry which is preliminary data.</text>
</comment>
<name>A0A2W5SZH2_9BACT</name>
<proteinExistence type="predicted"/>
<evidence type="ECO:0000313" key="1">
    <source>
        <dbReference type="EMBL" id="PZR07167.1"/>
    </source>
</evidence>